<comment type="pathway">
    <text evidence="1">Protein modification; protein lipoylation via exogenous pathway; protein N(6)-(lipoyl)lysine from lipoate: step 2/2.</text>
</comment>
<dbReference type="GO" id="GO:0016979">
    <property type="term" value="F:lipoate-protein ligase activity"/>
    <property type="evidence" value="ECO:0007669"/>
    <property type="project" value="UniProtKB-EC"/>
</dbReference>
<dbReference type="PROSITE" id="PS51733">
    <property type="entry name" value="BPL_LPL_CATALYTIC"/>
    <property type="match status" value="1"/>
</dbReference>
<comment type="caution">
    <text evidence="9">The sequence shown here is derived from an EMBL/GenBank/DDBJ whole genome shotgun (WGS) entry which is preliminary data.</text>
</comment>
<dbReference type="GO" id="GO:0005737">
    <property type="term" value="C:cytoplasm"/>
    <property type="evidence" value="ECO:0007669"/>
    <property type="project" value="TreeGrafter"/>
</dbReference>
<name>A0AAW5WTF3_9LACO</name>
<evidence type="ECO:0000256" key="2">
    <source>
        <dbReference type="ARBA" id="ARBA00005124"/>
    </source>
</evidence>
<dbReference type="Gene3D" id="3.30.390.50">
    <property type="entry name" value="CO dehydrogenase flavoprotein, C-terminal domain"/>
    <property type="match status" value="1"/>
</dbReference>
<evidence type="ECO:0000259" key="8">
    <source>
        <dbReference type="PROSITE" id="PS51733"/>
    </source>
</evidence>
<dbReference type="Gene3D" id="3.30.930.10">
    <property type="entry name" value="Bira Bifunctional Protein, Domain 2"/>
    <property type="match status" value="1"/>
</dbReference>
<keyword evidence="4 9" id="KW-0436">Ligase</keyword>
<dbReference type="NCBIfam" id="TIGR00545">
    <property type="entry name" value="lipoyltrans"/>
    <property type="match status" value="1"/>
</dbReference>
<evidence type="ECO:0000256" key="3">
    <source>
        <dbReference type="ARBA" id="ARBA00012367"/>
    </source>
</evidence>
<evidence type="ECO:0000256" key="6">
    <source>
        <dbReference type="ARBA" id="ARBA00022840"/>
    </source>
</evidence>
<evidence type="ECO:0000256" key="1">
    <source>
        <dbReference type="ARBA" id="ARBA00005085"/>
    </source>
</evidence>
<dbReference type="EC" id="6.3.1.20" evidence="3"/>
<dbReference type="RefSeq" id="WP_269296032.1">
    <property type="nucleotide sequence ID" value="NZ_JAKHPH010000013.1"/>
</dbReference>
<sequence length="342" mass="38110">MFFIDTSRNGKPVHDALVNQSLDNYLINDLRLKGHGLICYINQPSVIIGVNQNAYAEIDLPYLKEHQIELVRRSSGGGAVYHDFGNLVFENIVVGDTSKFGDFHAIGDPIVDALHDLGISSAEVSGRNDMTIDGKKFSGMAIVKGDNSYAAGGTVMFDLDMQNANEVLTPEQDKLASKGVKSVNARVTNIKPYLPEKYQHWTTEDFKEYLLCHMFGVDSMDQVETYHLTDHDWSIIDSRLDKQYRTDTWNYGHNPGFDNYVSKHFPIGTVSFNFNESNGVITAIKIYGDFFTTGDPTIIEHNLNGTKLDSSSLISSLKQSNLEANLGQVSPEELADLILSRK</sequence>
<dbReference type="GO" id="GO:0009249">
    <property type="term" value="P:protein lipoylation"/>
    <property type="evidence" value="ECO:0007669"/>
    <property type="project" value="InterPro"/>
</dbReference>
<dbReference type="GO" id="GO:0017118">
    <property type="term" value="F:lipoyltransferase activity"/>
    <property type="evidence" value="ECO:0007669"/>
    <property type="project" value="TreeGrafter"/>
</dbReference>
<protein>
    <recommendedName>
        <fullName evidence="3">lipoate--protein ligase</fullName>
        <ecNumber evidence="3">6.3.1.20</ecNumber>
    </recommendedName>
</protein>
<evidence type="ECO:0000256" key="7">
    <source>
        <dbReference type="ARBA" id="ARBA00048037"/>
    </source>
</evidence>
<keyword evidence="5" id="KW-0547">Nucleotide-binding</keyword>
<keyword evidence="6" id="KW-0067">ATP-binding</keyword>
<dbReference type="AlphaFoldDB" id="A0AAW5WTF3"/>
<evidence type="ECO:0000256" key="5">
    <source>
        <dbReference type="ARBA" id="ARBA00022741"/>
    </source>
</evidence>
<dbReference type="Pfam" id="PF10437">
    <property type="entry name" value="Lip_prot_lig_C"/>
    <property type="match status" value="1"/>
</dbReference>
<accession>A0AAW5WTF3</accession>
<dbReference type="InterPro" id="IPR004143">
    <property type="entry name" value="BPL_LPL_catalytic"/>
</dbReference>
<dbReference type="SUPFAM" id="SSF55681">
    <property type="entry name" value="Class II aaRS and biotin synthetases"/>
    <property type="match status" value="1"/>
</dbReference>
<dbReference type="InterPro" id="IPR019491">
    <property type="entry name" value="Lipoate_protein_ligase_C"/>
</dbReference>
<gene>
    <name evidence="9" type="ORF">L2724_06020</name>
</gene>
<reference evidence="9" key="1">
    <citation type="submission" date="2022-01" db="EMBL/GenBank/DDBJ databases">
        <title>VMRC isolate genome collection.</title>
        <authorList>
            <person name="France M."/>
            <person name="Rutt L."/>
            <person name="Humphrys M."/>
            <person name="Ravel J."/>
        </authorList>
    </citation>
    <scope>NUCLEOTIDE SEQUENCE</scope>
    <source>
        <strain evidence="9">C0048A1</strain>
    </source>
</reference>
<comment type="pathway">
    <text evidence="2">Protein modification; protein lipoylation via exogenous pathway; protein N(6)-(lipoyl)lysine from lipoate: step 1/2.</text>
</comment>
<proteinExistence type="predicted"/>
<dbReference type="GO" id="GO:0005524">
    <property type="term" value="F:ATP binding"/>
    <property type="evidence" value="ECO:0007669"/>
    <property type="project" value="UniProtKB-KW"/>
</dbReference>
<dbReference type="CDD" id="cd16443">
    <property type="entry name" value="LplA"/>
    <property type="match status" value="1"/>
</dbReference>
<dbReference type="SUPFAM" id="SSF82649">
    <property type="entry name" value="SufE/NifU"/>
    <property type="match status" value="1"/>
</dbReference>
<dbReference type="Proteomes" id="UP001212401">
    <property type="component" value="Unassembled WGS sequence"/>
</dbReference>
<dbReference type="PANTHER" id="PTHR12561">
    <property type="entry name" value="LIPOATE-PROTEIN LIGASE"/>
    <property type="match status" value="1"/>
</dbReference>
<dbReference type="InterPro" id="IPR045864">
    <property type="entry name" value="aa-tRNA-synth_II/BPL/LPL"/>
</dbReference>
<dbReference type="PANTHER" id="PTHR12561:SF3">
    <property type="entry name" value="LIPOYLTRANSFERASE 1, MITOCHONDRIAL"/>
    <property type="match status" value="1"/>
</dbReference>
<dbReference type="InterPro" id="IPR004562">
    <property type="entry name" value="LipoylTrfase_LipoateP_Ligase"/>
</dbReference>
<dbReference type="Pfam" id="PF21948">
    <property type="entry name" value="LplA-B_cat"/>
    <property type="match status" value="1"/>
</dbReference>
<feature type="domain" description="BPL/LPL catalytic" evidence="8">
    <location>
        <begin position="31"/>
        <end position="214"/>
    </location>
</feature>
<evidence type="ECO:0000313" key="10">
    <source>
        <dbReference type="Proteomes" id="UP001212401"/>
    </source>
</evidence>
<dbReference type="EMBL" id="JAKHPH010000013">
    <property type="protein sequence ID" value="MCZ3667837.1"/>
    <property type="molecule type" value="Genomic_DNA"/>
</dbReference>
<evidence type="ECO:0000313" key="9">
    <source>
        <dbReference type="EMBL" id="MCZ3667837.1"/>
    </source>
</evidence>
<evidence type="ECO:0000256" key="4">
    <source>
        <dbReference type="ARBA" id="ARBA00022598"/>
    </source>
</evidence>
<comment type="catalytic activity">
    <reaction evidence="7">
        <text>L-lysyl-[lipoyl-carrier protein] + (R)-lipoate + ATP = N(6)-[(R)-lipoyl]-L-lysyl-[lipoyl-carrier protein] + AMP + diphosphate + H(+)</text>
        <dbReference type="Rhea" id="RHEA:49288"/>
        <dbReference type="Rhea" id="RHEA-COMP:10500"/>
        <dbReference type="Rhea" id="RHEA-COMP:10502"/>
        <dbReference type="ChEBI" id="CHEBI:15378"/>
        <dbReference type="ChEBI" id="CHEBI:29969"/>
        <dbReference type="ChEBI" id="CHEBI:30616"/>
        <dbReference type="ChEBI" id="CHEBI:33019"/>
        <dbReference type="ChEBI" id="CHEBI:83088"/>
        <dbReference type="ChEBI" id="CHEBI:83099"/>
        <dbReference type="ChEBI" id="CHEBI:456215"/>
        <dbReference type="EC" id="6.3.1.20"/>
    </reaction>
</comment>
<organism evidence="9 10">
    <name type="scientific">Limosilactobacillus vaginalis</name>
    <dbReference type="NCBI Taxonomy" id="1633"/>
    <lineage>
        <taxon>Bacteria</taxon>
        <taxon>Bacillati</taxon>
        <taxon>Bacillota</taxon>
        <taxon>Bacilli</taxon>
        <taxon>Lactobacillales</taxon>
        <taxon>Lactobacillaceae</taxon>
        <taxon>Limosilactobacillus</taxon>
    </lineage>
</organism>